<dbReference type="EMBL" id="BKAG01000008">
    <property type="protein sequence ID" value="GEP42160.1"/>
    <property type="molecule type" value="Genomic_DNA"/>
</dbReference>
<name>A0A512M601_9BACT</name>
<evidence type="ECO:0000313" key="2">
    <source>
        <dbReference type="Proteomes" id="UP000321577"/>
    </source>
</evidence>
<dbReference type="RefSeq" id="WP_146849764.1">
    <property type="nucleotide sequence ID" value="NZ_BKAG01000008.1"/>
</dbReference>
<comment type="caution">
    <text evidence="1">The sequence shown here is derived from an EMBL/GenBank/DDBJ whole genome shotgun (WGS) entry which is preliminary data.</text>
</comment>
<dbReference type="Proteomes" id="UP000321577">
    <property type="component" value="Unassembled WGS sequence"/>
</dbReference>
<keyword evidence="2" id="KW-1185">Reference proteome</keyword>
<proteinExistence type="predicted"/>
<organism evidence="1 2">
    <name type="scientific">Brevifollis gellanilyticus</name>
    <dbReference type="NCBI Taxonomy" id="748831"/>
    <lineage>
        <taxon>Bacteria</taxon>
        <taxon>Pseudomonadati</taxon>
        <taxon>Verrucomicrobiota</taxon>
        <taxon>Verrucomicrobiia</taxon>
        <taxon>Verrucomicrobiales</taxon>
        <taxon>Verrucomicrobiaceae</taxon>
    </lineage>
</organism>
<dbReference type="Gene3D" id="2.30.30.700">
    <property type="entry name" value="SLA1 homology domain 1"/>
    <property type="match status" value="1"/>
</dbReference>
<protein>
    <submittedName>
        <fullName evidence="1">Uncharacterized protein</fullName>
    </submittedName>
</protein>
<evidence type="ECO:0000313" key="1">
    <source>
        <dbReference type="EMBL" id="GEP42160.1"/>
    </source>
</evidence>
<reference evidence="1 2" key="1">
    <citation type="submission" date="2019-07" db="EMBL/GenBank/DDBJ databases">
        <title>Whole genome shotgun sequence of Brevifollis gellanilyticus NBRC 108608.</title>
        <authorList>
            <person name="Hosoyama A."/>
            <person name="Uohara A."/>
            <person name="Ohji S."/>
            <person name="Ichikawa N."/>
        </authorList>
    </citation>
    <scope>NUCLEOTIDE SEQUENCE [LARGE SCALE GENOMIC DNA]</scope>
    <source>
        <strain evidence="1 2">NBRC 108608</strain>
    </source>
</reference>
<accession>A0A512M601</accession>
<sequence length="244" mass="27359">MTFSLSQPWLLVLALVVWFGAGVAQAEIREFKDNTGRKVRAELVSHDGAGQITLKMESGTVFQKVANQFSAEDQLVIAEWMKRTPASLNYRFEVKAVAGKVSGERKNMGYKTVKNELWAYKVEIRNTARTVVKNLKVEYRVFVQEGAEGSFASDGNSGYHAGETTVAGPLRYNDAGTFSTREVPIDVVDYRYSTTRQDRHVDALRGLMLRILDPQGKVVHEWVSPITSLRGKTWDSVPKSLELK</sequence>
<gene>
    <name evidence="1" type="ORF">BGE01nite_14510</name>
</gene>
<dbReference type="AlphaFoldDB" id="A0A512M601"/>